<dbReference type="InterPro" id="IPR000014">
    <property type="entry name" value="PAS"/>
</dbReference>
<feature type="transmembrane region" description="Helical" evidence="15">
    <location>
        <begin position="165"/>
        <end position="184"/>
    </location>
</feature>
<evidence type="ECO:0000256" key="14">
    <source>
        <dbReference type="ARBA" id="ARBA00023136"/>
    </source>
</evidence>
<dbReference type="Proteomes" id="UP000717624">
    <property type="component" value="Unassembled WGS sequence"/>
</dbReference>
<keyword evidence="11" id="KW-0067">ATP-binding</keyword>
<comment type="subcellular location">
    <subcellularLocation>
        <location evidence="3">Cell membrane</location>
        <topology evidence="3">Multi-pass membrane protein</topology>
    </subcellularLocation>
    <subcellularLocation>
        <location evidence="2">Membrane raft</location>
        <topology evidence="2">Multi-pass membrane protein</topology>
    </subcellularLocation>
</comment>
<feature type="transmembrane region" description="Helical" evidence="15">
    <location>
        <begin position="6"/>
        <end position="28"/>
    </location>
</feature>
<evidence type="ECO:0000256" key="11">
    <source>
        <dbReference type="ARBA" id="ARBA00022840"/>
    </source>
</evidence>
<name>A0A939BWC7_9BACL</name>
<dbReference type="CDD" id="cd16922">
    <property type="entry name" value="HATPase_EvgS-ArcB-TorS-like"/>
    <property type="match status" value="1"/>
</dbReference>
<feature type="domain" description="Histidine kinase" evidence="16">
    <location>
        <begin position="370"/>
        <end position="587"/>
    </location>
</feature>
<dbReference type="InterPro" id="IPR013656">
    <property type="entry name" value="PAS_4"/>
</dbReference>
<evidence type="ECO:0000256" key="5">
    <source>
        <dbReference type="ARBA" id="ARBA00022475"/>
    </source>
</evidence>
<evidence type="ECO:0000313" key="20">
    <source>
        <dbReference type="EMBL" id="MBM7591676.1"/>
    </source>
</evidence>
<dbReference type="InterPro" id="IPR029151">
    <property type="entry name" value="Sensor-like_sf"/>
</dbReference>
<dbReference type="InterPro" id="IPR036890">
    <property type="entry name" value="HATPase_C_sf"/>
</dbReference>
<dbReference type="GO" id="GO:0000155">
    <property type="term" value="F:phosphorelay sensor kinase activity"/>
    <property type="evidence" value="ECO:0007669"/>
    <property type="project" value="InterPro"/>
</dbReference>
<dbReference type="AlphaFoldDB" id="A0A939BWC7"/>
<keyword evidence="6" id="KW-0597">Phosphoprotein</keyword>
<dbReference type="Gene3D" id="3.30.450.20">
    <property type="entry name" value="PAS domain"/>
    <property type="match status" value="2"/>
</dbReference>
<evidence type="ECO:0000259" key="18">
    <source>
        <dbReference type="PROSITE" id="PS50113"/>
    </source>
</evidence>
<organism evidence="20 21">
    <name type="scientific">Brevibacillus fulvus</name>
    <dbReference type="NCBI Taxonomy" id="1125967"/>
    <lineage>
        <taxon>Bacteria</taxon>
        <taxon>Bacillati</taxon>
        <taxon>Bacillota</taxon>
        <taxon>Bacilli</taxon>
        <taxon>Bacillales</taxon>
        <taxon>Paenibacillaceae</taxon>
        <taxon>Brevibacillus</taxon>
    </lineage>
</organism>
<dbReference type="NCBIfam" id="TIGR00229">
    <property type="entry name" value="sensory_box"/>
    <property type="match status" value="1"/>
</dbReference>
<dbReference type="SUPFAM" id="SSF158472">
    <property type="entry name" value="HAMP domain-like"/>
    <property type="match status" value="1"/>
</dbReference>
<evidence type="ECO:0000256" key="1">
    <source>
        <dbReference type="ARBA" id="ARBA00000085"/>
    </source>
</evidence>
<dbReference type="InterPro" id="IPR036097">
    <property type="entry name" value="HisK_dim/P_sf"/>
</dbReference>
<dbReference type="Pfam" id="PF00672">
    <property type="entry name" value="HAMP"/>
    <property type="match status" value="1"/>
</dbReference>
<dbReference type="FunFam" id="3.30.565.10:FF:000023">
    <property type="entry name" value="PAS domain-containing sensor histidine kinase"/>
    <property type="match status" value="1"/>
</dbReference>
<dbReference type="GO" id="GO:0016036">
    <property type="term" value="P:cellular response to phosphate starvation"/>
    <property type="evidence" value="ECO:0007669"/>
    <property type="project" value="TreeGrafter"/>
</dbReference>
<dbReference type="SMART" id="SM00091">
    <property type="entry name" value="PAS"/>
    <property type="match status" value="1"/>
</dbReference>
<protein>
    <recommendedName>
        <fullName evidence="4">histidine kinase</fullName>
        <ecNumber evidence="4">2.7.13.3</ecNumber>
    </recommendedName>
</protein>
<dbReference type="GO" id="GO:0004721">
    <property type="term" value="F:phosphoprotein phosphatase activity"/>
    <property type="evidence" value="ECO:0007669"/>
    <property type="project" value="TreeGrafter"/>
</dbReference>
<keyword evidence="12 15" id="KW-1133">Transmembrane helix</keyword>
<evidence type="ECO:0000256" key="3">
    <source>
        <dbReference type="ARBA" id="ARBA00004651"/>
    </source>
</evidence>
<evidence type="ECO:0000259" key="16">
    <source>
        <dbReference type="PROSITE" id="PS50109"/>
    </source>
</evidence>
<keyword evidence="7 20" id="KW-0808">Transferase</keyword>
<dbReference type="InterPro" id="IPR004358">
    <property type="entry name" value="Sig_transdc_His_kin-like_C"/>
</dbReference>
<comment type="catalytic activity">
    <reaction evidence="1">
        <text>ATP + protein L-histidine = ADP + protein N-phospho-L-histidine.</text>
        <dbReference type="EC" id="2.7.13.3"/>
    </reaction>
</comment>
<evidence type="ECO:0000256" key="13">
    <source>
        <dbReference type="ARBA" id="ARBA00023012"/>
    </source>
</evidence>
<dbReference type="SUPFAM" id="SSF55785">
    <property type="entry name" value="PYP-like sensor domain (PAS domain)"/>
    <property type="match status" value="1"/>
</dbReference>
<dbReference type="SUPFAM" id="SSF47384">
    <property type="entry name" value="Homodimeric domain of signal transducing histidine kinase"/>
    <property type="match status" value="1"/>
</dbReference>
<dbReference type="PROSITE" id="PS50109">
    <property type="entry name" value="HIS_KIN"/>
    <property type="match status" value="1"/>
</dbReference>
<dbReference type="Pfam" id="PF02518">
    <property type="entry name" value="HATPase_c"/>
    <property type="match status" value="1"/>
</dbReference>
<evidence type="ECO:0000313" key="21">
    <source>
        <dbReference type="Proteomes" id="UP000717624"/>
    </source>
</evidence>
<dbReference type="InterPro" id="IPR003660">
    <property type="entry name" value="HAMP_dom"/>
</dbReference>
<dbReference type="PANTHER" id="PTHR45453">
    <property type="entry name" value="PHOSPHATE REGULON SENSOR PROTEIN PHOR"/>
    <property type="match status" value="1"/>
</dbReference>
<dbReference type="PANTHER" id="PTHR45453:SF1">
    <property type="entry name" value="PHOSPHATE REGULON SENSOR PROTEIN PHOR"/>
    <property type="match status" value="1"/>
</dbReference>
<dbReference type="CDD" id="cd00082">
    <property type="entry name" value="HisKA"/>
    <property type="match status" value="1"/>
</dbReference>
<dbReference type="PROSITE" id="PS50113">
    <property type="entry name" value="PAC"/>
    <property type="match status" value="1"/>
</dbReference>
<dbReference type="InterPro" id="IPR000700">
    <property type="entry name" value="PAS-assoc_C"/>
</dbReference>
<dbReference type="InterPro" id="IPR003661">
    <property type="entry name" value="HisK_dim/P_dom"/>
</dbReference>
<keyword evidence="14 15" id="KW-0472">Membrane</keyword>
<sequence>MTRFRLKLSMTILVLISIVLVMLGTYFAKVLEQSYMETLHDLLQRESRLIAQAVHLPEILNSPRALADVVNDFAPETDVRVTVIDGNGTVLFDSESEPAQMENHLHRPEFQQALQGKLGLSTRFSETLGFDMVYVAVPIVQNEQTIGAVRSAMSMEQIHQTIHNMWYSLLTGLLVTLLIGFFVVSRISQNITKPIEEITRVARNITQREYESRVRIKAQDEIGQLAGAINFMASSLEQQMYEISENQQRLMGVLTNMTSGVMFVTENRRIMLVNPAVEKMLGMSSRELVGKLHIEASKNFGLSQYIDRCIDTKQKFRQEVHTYYPDERILDVNFAPYINFKGEARGVVVVLHDITEIRRLEKMRSEFVANVSHELRTPITSIKGFTETLLDGALQDEEVCRNFLQIIYEESERLNRMIHEILDLSKIEQKRITLSLERHNVGDLIGNTISVLQEQLLRKQLSLQVEIEEEIWLTTDKDCFHQILLNLVSNAIAYTPEGGSITIGAKRAKNMLAIQVADSGIGIPEKDIPRIFERFYRVDKARSRDSGGTGLGLAIVKHLVENLGGDIQVNSREGVGTTFTVCLPFQFHTPTANAPQKN</sequence>
<evidence type="ECO:0000256" key="6">
    <source>
        <dbReference type="ARBA" id="ARBA00022553"/>
    </source>
</evidence>
<dbReference type="PROSITE" id="PS50112">
    <property type="entry name" value="PAS"/>
    <property type="match status" value="1"/>
</dbReference>
<dbReference type="GO" id="GO:0005524">
    <property type="term" value="F:ATP binding"/>
    <property type="evidence" value="ECO:0007669"/>
    <property type="project" value="UniProtKB-KW"/>
</dbReference>
<dbReference type="Pfam" id="PF08448">
    <property type="entry name" value="PAS_4"/>
    <property type="match status" value="1"/>
</dbReference>
<dbReference type="CDD" id="cd06225">
    <property type="entry name" value="HAMP"/>
    <property type="match status" value="1"/>
</dbReference>
<evidence type="ECO:0000256" key="7">
    <source>
        <dbReference type="ARBA" id="ARBA00022679"/>
    </source>
</evidence>
<feature type="domain" description="HAMP" evidence="19">
    <location>
        <begin position="189"/>
        <end position="241"/>
    </location>
</feature>
<dbReference type="RefSeq" id="WP_204519375.1">
    <property type="nucleotide sequence ID" value="NZ_BAABIN010000012.1"/>
</dbReference>
<keyword evidence="13" id="KW-0902">Two-component regulatory system</keyword>
<dbReference type="InterPro" id="IPR003594">
    <property type="entry name" value="HATPase_dom"/>
</dbReference>
<dbReference type="GO" id="GO:0045121">
    <property type="term" value="C:membrane raft"/>
    <property type="evidence" value="ECO:0007669"/>
    <property type="project" value="UniProtKB-SubCell"/>
</dbReference>
<evidence type="ECO:0000259" key="17">
    <source>
        <dbReference type="PROSITE" id="PS50112"/>
    </source>
</evidence>
<feature type="domain" description="PAS" evidence="17">
    <location>
        <begin position="246"/>
        <end position="291"/>
    </location>
</feature>
<dbReference type="InterPro" id="IPR035965">
    <property type="entry name" value="PAS-like_dom_sf"/>
</dbReference>
<evidence type="ECO:0000256" key="4">
    <source>
        <dbReference type="ARBA" id="ARBA00012438"/>
    </source>
</evidence>
<dbReference type="SUPFAM" id="SSF55874">
    <property type="entry name" value="ATPase domain of HSP90 chaperone/DNA topoisomerase II/histidine kinase"/>
    <property type="match status" value="1"/>
</dbReference>
<dbReference type="InterPro" id="IPR050351">
    <property type="entry name" value="BphY/WalK/GraS-like"/>
</dbReference>
<evidence type="ECO:0000259" key="19">
    <source>
        <dbReference type="PROSITE" id="PS50885"/>
    </source>
</evidence>
<evidence type="ECO:0000256" key="8">
    <source>
        <dbReference type="ARBA" id="ARBA00022692"/>
    </source>
</evidence>
<comment type="caution">
    <text evidence="20">The sequence shown here is derived from an EMBL/GenBank/DDBJ whole genome shotgun (WGS) entry which is preliminary data.</text>
</comment>
<keyword evidence="8 15" id="KW-0812">Transmembrane</keyword>
<dbReference type="FunFam" id="1.10.287.130:FF:000001">
    <property type="entry name" value="Two-component sensor histidine kinase"/>
    <property type="match status" value="1"/>
</dbReference>
<dbReference type="Gene3D" id="1.10.287.130">
    <property type="match status" value="1"/>
</dbReference>
<dbReference type="Gene3D" id="6.10.340.10">
    <property type="match status" value="1"/>
</dbReference>
<dbReference type="EMBL" id="JAFBEB010000014">
    <property type="protein sequence ID" value="MBM7591676.1"/>
    <property type="molecule type" value="Genomic_DNA"/>
</dbReference>
<dbReference type="Pfam" id="PF16736">
    <property type="entry name" value="sCache_like"/>
    <property type="match status" value="1"/>
</dbReference>
<evidence type="ECO:0000256" key="9">
    <source>
        <dbReference type="ARBA" id="ARBA00022741"/>
    </source>
</evidence>
<evidence type="ECO:0000256" key="10">
    <source>
        <dbReference type="ARBA" id="ARBA00022777"/>
    </source>
</evidence>
<evidence type="ECO:0000256" key="15">
    <source>
        <dbReference type="SAM" id="Phobius"/>
    </source>
</evidence>
<reference evidence="20" key="1">
    <citation type="submission" date="2021-01" db="EMBL/GenBank/DDBJ databases">
        <title>Genomic Encyclopedia of Type Strains, Phase IV (KMG-IV): sequencing the most valuable type-strain genomes for metagenomic binning, comparative biology and taxonomic classification.</title>
        <authorList>
            <person name="Goeker M."/>
        </authorList>
    </citation>
    <scope>NUCLEOTIDE SEQUENCE</scope>
    <source>
        <strain evidence="20">DSM 25523</strain>
    </source>
</reference>
<evidence type="ECO:0000256" key="2">
    <source>
        <dbReference type="ARBA" id="ARBA00004314"/>
    </source>
</evidence>
<dbReference type="InterPro" id="IPR005467">
    <property type="entry name" value="His_kinase_dom"/>
</dbReference>
<evidence type="ECO:0000256" key="12">
    <source>
        <dbReference type="ARBA" id="ARBA00022989"/>
    </source>
</evidence>
<dbReference type="SMART" id="SM00304">
    <property type="entry name" value="HAMP"/>
    <property type="match status" value="1"/>
</dbReference>
<dbReference type="Gene3D" id="3.30.565.10">
    <property type="entry name" value="Histidine kinase-like ATPase, C-terminal domain"/>
    <property type="match status" value="1"/>
</dbReference>
<feature type="domain" description="PAC" evidence="18">
    <location>
        <begin position="316"/>
        <end position="366"/>
    </location>
</feature>
<dbReference type="SMART" id="SM00388">
    <property type="entry name" value="HisKA"/>
    <property type="match status" value="1"/>
</dbReference>
<dbReference type="GO" id="GO:0005886">
    <property type="term" value="C:plasma membrane"/>
    <property type="evidence" value="ECO:0007669"/>
    <property type="project" value="UniProtKB-SubCell"/>
</dbReference>
<dbReference type="SMART" id="SM00387">
    <property type="entry name" value="HATPase_c"/>
    <property type="match status" value="1"/>
</dbReference>
<keyword evidence="9" id="KW-0547">Nucleotide-binding</keyword>
<keyword evidence="21" id="KW-1185">Reference proteome</keyword>
<keyword evidence="10 20" id="KW-0418">Kinase</keyword>
<dbReference type="EC" id="2.7.13.3" evidence="4"/>
<accession>A0A939BWC7</accession>
<dbReference type="Pfam" id="PF00512">
    <property type="entry name" value="HisKA"/>
    <property type="match status" value="1"/>
</dbReference>
<dbReference type="PRINTS" id="PR00344">
    <property type="entry name" value="BCTRLSENSOR"/>
</dbReference>
<dbReference type="InterPro" id="IPR031967">
    <property type="entry name" value="PhoR_single_Cache-like_dom"/>
</dbReference>
<dbReference type="SUPFAM" id="SSF103190">
    <property type="entry name" value="Sensory domain-like"/>
    <property type="match status" value="1"/>
</dbReference>
<keyword evidence="5" id="KW-1003">Cell membrane</keyword>
<dbReference type="NCBIfam" id="NF046044">
    <property type="entry name" value="PnpS"/>
    <property type="match status" value="1"/>
</dbReference>
<dbReference type="PROSITE" id="PS50885">
    <property type="entry name" value="HAMP"/>
    <property type="match status" value="1"/>
</dbReference>
<proteinExistence type="predicted"/>
<gene>
    <name evidence="20" type="ORF">JOD01_003327</name>
</gene>
<dbReference type="CDD" id="cd00130">
    <property type="entry name" value="PAS"/>
    <property type="match status" value="1"/>
</dbReference>